<dbReference type="Proteomes" id="UP000326458">
    <property type="component" value="Unassembled WGS sequence"/>
</dbReference>
<dbReference type="SUPFAM" id="SSF52540">
    <property type="entry name" value="P-loop containing nucleoside triphosphate hydrolases"/>
    <property type="match status" value="1"/>
</dbReference>
<keyword evidence="5" id="KW-1185">Reference proteome</keyword>
<evidence type="ECO:0000256" key="2">
    <source>
        <dbReference type="ARBA" id="ARBA00022840"/>
    </source>
</evidence>
<dbReference type="EMBL" id="VCEA01002083">
    <property type="protein sequence ID" value="KAB0339246.1"/>
    <property type="molecule type" value="Genomic_DNA"/>
</dbReference>
<dbReference type="GO" id="GO:0042626">
    <property type="term" value="F:ATPase-coupled transmembrane transporter activity"/>
    <property type="evidence" value="ECO:0007669"/>
    <property type="project" value="TreeGrafter"/>
</dbReference>
<dbReference type="PANTHER" id="PTHR24223:SF357">
    <property type="entry name" value="ATP-BINDING CASSETTE SUB-FAMILY C MEMBER 4"/>
    <property type="match status" value="1"/>
</dbReference>
<name>A0A5N3UR71_MUNMU</name>
<dbReference type="InterPro" id="IPR003439">
    <property type="entry name" value="ABC_transporter-like_ATP-bd"/>
</dbReference>
<dbReference type="GO" id="GO:0016887">
    <property type="term" value="F:ATP hydrolysis activity"/>
    <property type="evidence" value="ECO:0007669"/>
    <property type="project" value="InterPro"/>
</dbReference>
<evidence type="ECO:0000259" key="3">
    <source>
        <dbReference type="Pfam" id="PF00005"/>
    </source>
</evidence>
<dbReference type="InterPro" id="IPR027417">
    <property type="entry name" value="P-loop_NTPase"/>
</dbReference>
<dbReference type="Pfam" id="PF00005">
    <property type="entry name" value="ABC_tran"/>
    <property type="match status" value="1"/>
</dbReference>
<accession>A0A5N3UR71</accession>
<dbReference type="GO" id="GO:0005886">
    <property type="term" value="C:plasma membrane"/>
    <property type="evidence" value="ECO:0007669"/>
    <property type="project" value="TreeGrafter"/>
</dbReference>
<keyword evidence="2" id="KW-0067">ATP-binding</keyword>
<dbReference type="InterPro" id="IPR050173">
    <property type="entry name" value="ABC_transporter_C-like"/>
</dbReference>
<evidence type="ECO:0000256" key="1">
    <source>
        <dbReference type="ARBA" id="ARBA00022741"/>
    </source>
</evidence>
<dbReference type="AlphaFoldDB" id="A0A5N3UR71"/>
<organism evidence="4 5">
    <name type="scientific">Muntiacus muntjak</name>
    <name type="common">Barking deer</name>
    <name type="synonym">Indian muntjac</name>
    <dbReference type="NCBI Taxonomy" id="9888"/>
    <lineage>
        <taxon>Eukaryota</taxon>
        <taxon>Metazoa</taxon>
        <taxon>Chordata</taxon>
        <taxon>Craniata</taxon>
        <taxon>Vertebrata</taxon>
        <taxon>Euteleostomi</taxon>
        <taxon>Mammalia</taxon>
        <taxon>Eutheria</taxon>
        <taxon>Laurasiatheria</taxon>
        <taxon>Artiodactyla</taxon>
        <taxon>Ruminantia</taxon>
        <taxon>Pecora</taxon>
        <taxon>Cervidae</taxon>
        <taxon>Muntiacinae</taxon>
        <taxon>Muntiacus</taxon>
    </lineage>
</organism>
<feature type="domain" description="ABC transporter" evidence="3">
    <location>
        <begin position="34"/>
        <end position="85"/>
    </location>
</feature>
<gene>
    <name evidence="4" type="ORF">FD754_024034</name>
</gene>
<reference evidence="4 5" key="1">
    <citation type="submission" date="2019-06" db="EMBL/GenBank/DDBJ databases">
        <title>Discovery of a novel chromosome fission-fusion reversal in muntjac.</title>
        <authorList>
            <person name="Mudd A.B."/>
            <person name="Bredeson J.V."/>
            <person name="Baum R."/>
            <person name="Hockemeyer D."/>
            <person name="Rokhsar D.S."/>
        </authorList>
    </citation>
    <scope>NUCLEOTIDE SEQUENCE [LARGE SCALE GENOMIC DNA]</scope>
    <source>
        <strain evidence="4">UTSW_UCB_Mm</strain>
        <tissue evidence="4">Fibroblast cell line</tissue>
    </source>
</reference>
<comment type="caution">
    <text evidence="4">The sequence shown here is derived from an EMBL/GenBank/DDBJ whole genome shotgun (WGS) entry which is preliminary data.</text>
</comment>
<keyword evidence="1" id="KW-0547">Nucleotide-binding</keyword>
<dbReference type="FunFam" id="3.40.50.300:FF:003492">
    <property type="entry name" value="AGAP012735-PA"/>
    <property type="match status" value="1"/>
</dbReference>
<evidence type="ECO:0000313" key="4">
    <source>
        <dbReference type="EMBL" id="KAB0339246.1"/>
    </source>
</evidence>
<dbReference type="Gene3D" id="3.40.50.300">
    <property type="entry name" value="P-loop containing nucleotide triphosphate hydrolases"/>
    <property type="match status" value="1"/>
</dbReference>
<sequence length="169" mass="19286">MRSPEDFKSLTSKRIVYSRSLFRKLSFFLCPQVQLKEAVEGLPGKMDTELAESGSNISVGQRQLVCLARALLRKNRILIIDEATAHVDLRTDEMIKRKIWEKFAQCTVLTITHRVSTIIDSDTIMVLDSGRLEEYNEPYVLLQNTDSLFYKMVQQLGEAEATALTKTVK</sequence>
<evidence type="ECO:0000313" key="5">
    <source>
        <dbReference type="Proteomes" id="UP000326458"/>
    </source>
</evidence>
<dbReference type="PANTHER" id="PTHR24223">
    <property type="entry name" value="ATP-BINDING CASSETTE SUB-FAMILY C"/>
    <property type="match status" value="1"/>
</dbReference>
<proteinExistence type="predicted"/>
<dbReference type="GO" id="GO:0005524">
    <property type="term" value="F:ATP binding"/>
    <property type="evidence" value="ECO:0007669"/>
    <property type="project" value="UniProtKB-KW"/>
</dbReference>
<protein>
    <recommendedName>
        <fullName evidence="3">ABC transporter domain-containing protein</fullName>
    </recommendedName>
</protein>